<dbReference type="SUPFAM" id="SSF53335">
    <property type="entry name" value="S-adenosyl-L-methionine-dependent methyltransferases"/>
    <property type="match status" value="1"/>
</dbReference>
<keyword evidence="6" id="KW-0830">Ubiquinone</keyword>
<dbReference type="PANTHER" id="PTHR44307">
    <property type="entry name" value="PHOSPHOETHANOLAMINE METHYLTRANSFERASE"/>
    <property type="match status" value="1"/>
</dbReference>
<evidence type="ECO:0000259" key="5">
    <source>
        <dbReference type="Pfam" id="PF13847"/>
    </source>
</evidence>
<evidence type="ECO:0000256" key="4">
    <source>
        <dbReference type="ARBA" id="ARBA00025707"/>
    </source>
</evidence>
<reference evidence="6 7" key="1">
    <citation type="submission" date="2020-08" db="EMBL/GenBank/DDBJ databases">
        <title>Genomic Encyclopedia of Type Strains, Phase IV (KMG-V): Genome sequencing to study the core and pangenomes of soil and plant-associated prokaryotes.</title>
        <authorList>
            <person name="Whitman W."/>
        </authorList>
    </citation>
    <scope>NUCLEOTIDE SEQUENCE [LARGE SCALE GENOMIC DNA]</scope>
    <source>
        <strain evidence="6 7">M8UP14</strain>
    </source>
</reference>
<keyword evidence="2 6" id="KW-0489">Methyltransferase</keyword>
<keyword evidence="3" id="KW-0808">Transferase</keyword>
<dbReference type="GO" id="GO:0008168">
    <property type="term" value="F:methyltransferase activity"/>
    <property type="evidence" value="ECO:0007669"/>
    <property type="project" value="UniProtKB-KW"/>
</dbReference>
<dbReference type="Proteomes" id="UP000540989">
    <property type="component" value="Unassembled WGS sequence"/>
</dbReference>
<dbReference type="InterPro" id="IPR025714">
    <property type="entry name" value="Methyltranfer_dom"/>
</dbReference>
<dbReference type="Pfam" id="PF13847">
    <property type="entry name" value="Methyltransf_31"/>
    <property type="match status" value="1"/>
</dbReference>
<keyword evidence="7" id="KW-1185">Reference proteome</keyword>
<dbReference type="CDD" id="cd02440">
    <property type="entry name" value="AdoMet_MTases"/>
    <property type="match status" value="1"/>
</dbReference>
<feature type="domain" description="Methyltransferase" evidence="5">
    <location>
        <begin position="42"/>
        <end position="151"/>
    </location>
</feature>
<evidence type="ECO:0000313" key="6">
    <source>
        <dbReference type="EMBL" id="MBB5058117.1"/>
    </source>
</evidence>
<dbReference type="AlphaFoldDB" id="A0A7W7ZE47"/>
<dbReference type="GO" id="GO:0032259">
    <property type="term" value="P:methylation"/>
    <property type="evidence" value="ECO:0007669"/>
    <property type="project" value="UniProtKB-KW"/>
</dbReference>
<evidence type="ECO:0000256" key="1">
    <source>
        <dbReference type="ARBA" id="ARBA00005189"/>
    </source>
</evidence>
<gene>
    <name evidence="6" type="ORF">HDF16_002823</name>
</gene>
<dbReference type="InterPro" id="IPR029063">
    <property type="entry name" value="SAM-dependent_MTases_sf"/>
</dbReference>
<evidence type="ECO:0000256" key="2">
    <source>
        <dbReference type="ARBA" id="ARBA00022603"/>
    </source>
</evidence>
<comment type="caution">
    <text evidence="6">The sequence shown here is derived from an EMBL/GenBank/DDBJ whole genome shotgun (WGS) entry which is preliminary data.</text>
</comment>
<accession>A0A7W7ZE47</accession>
<evidence type="ECO:0000313" key="7">
    <source>
        <dbReference type="Proteomes" id="UP000540989"/>
    </source>
</evidence>
<dbReference type="EMBL" id="JACHIP010000003">
    <property type="protein sequence ID" value="MBB5058117.1"/>
    <property type="molecule type" value="Genomic_DNA"/>
</dbReference>
<organism evidence="6 7">
    <name type="scientific">Granulicella aggregans</name>
    <dbReference type="NCBI Taxonomy" id="474949"/>
    <lineage>
        <taxon>Bacteria</taxon>
        <taxon>Pseudomonadati</taxon>
        <taxon>Acidobacteriota</taxon>
        <taxon>Terriglobia</taxon>
        <taxon>Terriglobales</taxon>
        <taxon>Acidobacteriaceae</taxon>
        <taxon>Granulicella</taxon>
    </lineage>
</organism>
<sequence length="277" mass="30333">MSDSSRENYVFGQSIFEQERLLFQGRFLRPYTEHYFRAAGLSVGMRVLDVGCGVGDVAFLAADIVGPGGRVTCIDRDSMSIKRAQERASQQGCSSWVEFQTSTLDEFASEEKYDALIGRYILLYLPDPAATLRHLIRFLNRGAIVAFHDVDIPIEQPSYPPCPLFDQLYSLVTQAFLKSGAKPDFGRRLGGTFLQAGLPFPTIESNGIVGGGRASYVYGWLANSMISIAPLLHRLGLTPPEGIALDANLAGLLEKEAVETGSQLLATVQYGAWARVD</sequence>
<dbReference type="RefSeq" id="WP_184217387.1">
    <property type="nucleotide sequence ID" value="NZ_JACHIP010000003.1"/>
</dbReference>
<proteinExistence type="predicted"/>
<evidence type="ECO:0000256" key="3">
    <source>
        <dbReference type="ARBA" id="ARBA00022679"/>
    </source>
</evidence>
<comment type="pathway">
    <text evidence="4">Phospholipid metabolism.</text>
</comment>
<name>A0A7W7ZE47_9BACT</name>
<dbReference type="Gene3D" id="3.40.50.150">
    <property type="entry name" value="Vaccinia Virus protein VP39"/>
    <property type="match status" value="1"/>
</dbReference>
<protein>
    <submittedName>
        <fullName evidence="6">Ubiquinone/menaquinone biosynthesis C-methylase UbiE</fullName>
    </submittedName>
</protein>
<comment type="pathway">
    <text evidence="1">Lipid metabolism.</text>
</comment>
<dbReference type="PANTHER" id="PTHR44307:SF2">
    <property type="entry name" value="PHOSPHOETHANOLAMINE METHYLTRANSFERASE ISOFORM X1"/>
    <property type="match status" value="1"/>
</dbReference>